<dbReference type="GO" id="GO:0003824">
    <property type="term" value="F:catalytic activity"/>
    <property type="evidence" value="ECO:0007669"/>
    <property type="project" value="UniProtKB-ARBA"/>
</dbReference>
<dbReference type="PROSITE" id="PS50839">
    <property type="entry name" value="CHASE"/>
    <property type="match status" value="1"/>
</dbReference>
<dbReference type="SMART" id="SM01079">
    <property type="entry name" value="CHASE"/>
    <property type="match status" value="1"/>
</dbReference>
<keyword evidence="1" id="KW-0472">Membrane</keyword>
<name>A0A9X4QX62_9BACL</name>
<sequence length="253" mass="27455">MPSVEPIHHTSARKAALGVWALLLVIFILLSVPIAWSTSLYKDRIVRKADQDAAAELAAQANSLRLAVERRLLLSESLKAFADTELMNGKDIDVVRFNEFASHFVPRIPDVRNLSLYPNGIARYVYPLKGNEALFGLNLFEHPDPEVRANANRTMKMEGVTLIGPRELAQGGLGLLTRQSIFVNGRFWGVCLDRAGRAGADPGGHPVGGCGGSLISRCGPTVFSCSAMRNCSKDQACARWSSCPKANGRLPAN</sequence>
<reference evidence="3" key="1">
    <citation type="submission" date="2022-10" db="EMBL/GenBank/DDBJ databases">
        <title>Comparative genomic analysis of Cohnella hashimotonis sp. nov., isolated from the International Space Station.</title>
        <authorList>
            <person name="Simpson A."/>
            <person name="Venkateswaran K."/>
        </authorList>
    </citation>
    <scope>NUCLEOTIDE SEQUENCE</scope>
    <source>
        <strain evidence="3">DSM 28161</strain>
    </source>
</reference>
<proteinExistence type="predicted"/>
<dbReference type="InterPro" id="IPR006189">
    <property type="entry name" value="CHASE_dom"/>
</dbReference>
<gene>
    <name evidence="3" type="ORF">OMP40_37685</name>
</gene>
<keyword evidence="4" id="KW-1185">Reference proteome</keyword>
<protein>
    <recommendedName>
        <fullName evidence="2">CHASE domain-containing protein</fullName>
    </recommendedName>
</protein>
<keyword evidence="1" id="KW-0812">Transmembrane</keyword>
<dbReference type="EMBL" id="JAPDIA010000009">
    <property type="protein sequence ID" value="MDG0814379.1"/>
    <property type="molecule type" value="Genomic_DNA"/>
</dbReference>
<evidence type="ECO:0000313" key="3">
    <source>
        <dbReference type="EMBL" id="MDG0814379.1"/>
    </source>
</evidence>
<evidence type="ECO:0000259" key="2">
    <source>
        <dbReference type="PROSITE" id="PS50839"/>
    </source>
</evidence>
<dbReference type="Proteomes" id="UP001153404">
    <property type="component" value="Unassembled WGS sequence"/>
</dbReference>
<evidence type="ECO:0000256" key="1">
    <source>
        <dbReference type="SAM" id="Phobius"/>
    </source>
</evidence>
<comment type="caution">
    <text evidence="3">The sequence shown here is derived from an EMBL/GenBank/DDBJ whole genome shotgun (WGS) entry which is preliminary data.</text>
</comment>
<accession>A0A9X4QX62</accession>
<organism evidence="3 4">
    <name type="scientific">Cohnella rhizosphaerae</name>
    <dbReference type="NCBI Taxonomy" id="1457232"/>
    <lineage>
        <taxon>Bacteria</taxon>
        <taxon>Bacillati</taxon>
        <taxon>Bacillota</taxon>
        <taxon>Bacilli</taxon>
        <taxon>Bacillales</taxon>
        <taxon>Paenibacillaceae</taxon>
        <taxon>Cohnella</taxon>
    </lineage>
</organism>
<dbReference type="AlphaFoldDB" id="A0A9X4QX62"/>
<evidence type="ECO:0000313" key="4">
    <source>
        <dbReference type="Proteomes" id="UP001153404"/>
    </source>
</evidence>
<feature type="domain" description="CHASE" evidence="2">
    <location>
        <begin position="124"/>
        <end position="190"/>
    </location>
</feature>
<dbReference type="RefSeq" id="WP_277539273.1">
    <property type="nucleotide sequence ID" value="NZ_JAPDIA010000009.1"/>
</dbReference>
<keyword evidence="1" id="KW-1133">Transmembrane helix</keyword>
<feature type="transmembrane region" description="Helical" evidence="1">
    <location>
        <begin position="20"/>
        <end position="41"/>
    </location>
</feature>